<accession>A0ABQ1E2H2</accession>
<keyword evidence="2" id="KW-1185">Reference proteome</keyword>
<sequence>MLQLSSVGSYATVQGRNRERRKFYLDETLQSIELHIRDSMNLILEEENGNEQ</sequence>
<name>A0ABQ1E2H2_9FIRM</name>
<dbReference type="Proteomes" id="UP000620147">
    <property type="component" value="Unassembled WGS sequence"/>
</dbReference>
<dbReference type="EMBL" id="BLYJ01000037">
    <property type="protein sequence ID" value="GFO89175.1"/>
    <property type="molecule type" value="Genomic_DNA"/>
</dbReference>
<comment type="caution">
    <text evidence="1">The sequence shown here is derived from an EMBL/GenBank/DDBJ whole genome shotgun (WGS) entry which is preliminary data.</text>
</comment>
<reference evidence="1 2" key="1">
    <citation type="submission" date="2020-06" db="EMBL/GenBank/DDBJ databases">
        <title>Characterization of fructooligosaccharide metabolism and fructooligosaccharide-degrading enzymes in human commensal butyrate producers.</title>
        <authorList>
            <person name="Tanno H."/>
            <person name="Fujii T."/>
            <person name="Hirano K."/>
            <person name="Maeno S."/>
            <person name="Tonozuka T."/>
            <person name="Sakamoto M."/>
            <person name="Ohkuma M."/>
            <person name="Tochio T."/>
            <person name="Endo A."/>
        </authorList>
    </citation>
    <scope>NUCLEOTIDE SEQUENCE [LARGE SCALE GENOMIC DNA]</scope>
    <source>
        <strain evidence="1 2">JCM 31056</strain>
    </source>
</reference>
<proteinExistence type="predicted"/>
<organism evidence="1 2">
    <name type="scientific">Butyricicoccus faecihominis</name>
    <dbReference type="NCBI Taxonomy" id="1712515"/>
    <lineage>
        <taxon>Bacteria</taxon>
        <taxon>Bacillati</taxon>
        <taxon>Bacillota</taxon>
        <taxon>Clostridia</taxon>
        <taxon>Eubacteriales</taxon>
        <taxon>Butyricicoccaceae</taxon>
        <taxon>Butyricicoccus</taxon>
    </lineage>
</organism>
<evidence type="ECO:0000313" key="2">
    <source>
        <dbReference type="Proteomes" id="UP000620147"/>
    </source>
</evidence>
<evidence type="ECO:0000313" key="1">
    <source>
        <dbReference type="EMBL" id="GFO89175.1"/>
    </source>
</evidence>
<gene>
    <name evidence="1" type="ORF">BUFA31_23390</name>
</gene>
<protein>
    <submittedName>
        <fullName evidence="1">Uncharacterized protein</fullName>
    </submittedName>
</protein>